<organism evidence="1 2">
    <name type="scientific">Saccharopolyspora montiporae</name>
    <dbReference type="NCBI Taxonomy" id="2781240"/>
    <lineage>
        <taxon>Bacteria</taxon>
        <taxon>Bacillati</taxon>
        <taxon>Actinomycetota</taxon>
        <taxon>Actinomycetes</taxon>
        <taxon>Pseudonocardiales</taxon>
        <taxon>Pseudonocardiaceae</taxon>
        <taxon>Saccharopolyspora</taxon>
    </lineage>
</organism>
<dbReference type="AlphaFoldDB" id="A0A929BD62"/>
<evidence type="ECO:0000313" key="1">
    <source>
        <dbReference type="EMBL" id="MBE9375438.1"/>
    </source>
</evidence>
<dbReference type="Proteomes" id="UP000598360">
    <property type="component" value="Unassembled WGS sequence"/>
</dbReference>
<comment type="caution">
    <text evidence="1">The sequence shown here is derived from an EMBL/GenBank/DDBJ whole genome shotgun (WGS) entry which is preliminary data.</text>
</comment>
<proteinExistence type="predicted"/>
<evidence type="ECO:0008006" key="3">
    <source>
        <dbReference type="Google" id="ProtNLM"/>
    </source>
</evidence>
<dbReference type="EMBL" id="JADEYC010000021">
    <property type="protein sequence ID" value="MBE9375438.1"/>
    <property type="molecule type" value="Genomic_DNA"/>
</dbReference>
<sequence>MRHATLDAAETSSPNAVRVDTLCGHRLAAQDDGLAWFWQTCAPCLRAAHRFLAAPRSQQSG</sequence>
<reference evidence="1" key="1">
    <citation type="submission" date="2020-10" db="EMBL/GenBank/DDBJ databases">
        <title>Diversity and distribution of actinomycetes associated with coral in the coast of Hainan.</title>
        <authorList>
            <person name="Li F."/>
        </authorList>
    </citation>
    <scope>NUCLEOTIDE SEQUENCE</scope>
    <source>
        <strain evidence="1">HNM0983</strain>
    </source>
</reference>
<accession>A0A929BD62</accession>
<protein>
    <recommendedName>
        <fullName evidence="3">Zinc finger protein</fullName>
    </recommendedName>
</protein>
<gene>
    <name evidence="1" type="ORF">IQ251_13375</name>
</gene>
<evidence type="ECO:0000313" key="2">
    <source>
        <dbReference type="Proteomes" id="UP000598360"/>
    </source>
</evidence>
<name>A0A929BD62_9PSEU</name>
<keyword evidence="2" id="KW-1185">Reference proteome</keyword>